<dbReference type="RefSeq" id="WP_185103806.1">
    <property type="nucleotide sequence ID" value="NZ_BAAAXY010000259.1"/>
</dbReference>
<dbReference type="InterPro" id="IPR007627">
    <property type="entry name" value="RNA_pol_sigma70_r2"/>
</dbReference>
<dbReference type="SUPFAM" id="SSF88946">
    <property type="entry name" value="Sigma2 domain of RNA polymerase sigma factors"/>
    <property type="match status" value="1"/>
</dbReference>
<dbReference type="SUPFAM" id="SSF88659">
    <property type="entry name" value="Sigma3 and sigma4 domains of RNA polymerase sigma factors"/>
    <property type="match status" value="1"/>
</dbReference>
<dbReference type="PANTHER" id="PTHR43133:SF8">
    <property type="entry name" value="RNA POLYMERASE SIGMA FACTOR HI_1459-RELATED"/>
    <property type="match status" value="1"/>
</dbReference>
<dbReference type="InterPro" id="IPR014284">
    <property type="entry name" value="RNA_pol_sigma-70_dom"/>
</dbReference>
<evidence type="ECO:0000313" key="8">
    <source>
        <dbReference type="Proteomes" id="UP000565579"/>
    </source>
</evidence>
<dbReference type="Pfam" id="PF04542">
    <property type="entry name" value="Sigma70_r2"/>
    <property type="match status" value="1"/>
</dbReference>
<evidence type="ECO:0000313" key="7">
    <source>
        <dbReference type="EMBL" id="MBB6549372.1"/>
    </source>
</evidence>
<proteinExistence type="inferred from homology"/>
<evidence type="ECO:0000259" key="6">
    <source>
        <dbReference type="Pfam" id="PF04542"/>
    </source>
</evidence>
<dbReference type="EMBL" id="JACHMI010000001">
    <property type="protein sequence ID" value="MBB6549372.1"/>
    <property type="molecule type" value="Genomic_DNA"/>
</dbReference>
<organism evidence="7 8">
    <name type="scientific">Nonomuraea rubra</name>
    <dbReference type="NCBI Taxonomy" id="46180"/>
    <lineage>
        <taxon>Bacteria</taxon>
        <taxon>Bacillati</taxon>
        <taxon>Actinomycetota</taxon>
        <taxon>Actinomycetes</taxon>
        <taxon>Streptosporangiales</taxon>
        <taxon>Streptosporangiaceae</taxon>
        <taxon>Nonomuraea</taxon>
    </lineage>
</organism>
<comment type="caution">
    <text evidence="7">The sequence shown here is derived from an EMBL/GenBank/DDBJ whole genome shotgun (WGS) entry which is preliminary data.</text>
</comment>
<keyword evidence="4" id="KW-0238">DNA-binding</keyword>
<protein>
    <submittedName>
        <fullName evidence="7">RNA polymerase sigma factor (Sigma-70 family)</fullName>
    </submittedName>
</protein>
<sequence>MPEDFAVDALVIRARAGDQGAWDRLVERYAPMLWSICRAYGLDRRDIDDVAQHVWMRAVEHLSRLRAPERLGSWLATTTKRECVRVRRARRRLDTAEYPLDAATTADDQGDDITRAVEEAERNAVLRAAFAELSPGCQRLLSLLMLEVSYTEISARLGMAVGSIGPTRSRCLARLRADAALSALMRADMEVREGDSHV</sequence>
<evidence type="ECO:0000256" key="5">
    <source>
        <dbReference type="ARBA" id="ARBA00023163"/>
    </source>
</evidence>
<dbReference type="InterPro" id="IPR013325">
    <property type="entry name" value="RNA_pol_sigma_r2"/>
</dbReference>
<dbReference type="GO" id="GO:0003677">
    <property type="term" value="F:DNA binding"/>
    <property type="evidence" value="ECO:0007669"/>
    <property type="project" value="UniProtKB-KW"/>
</dbReference>
<keyword evidence="2" id="KW-0805">Transcription regulation</keyword>
<dbReference type="NCBIfam" id="TIGR02937">
    <property type="entry name" value="sigma70-ECF"/>
    <property type="match status" value="1"/>
</dbReference>
<dbReference type="PANTHER" id="PTHR43133">
    <property type="entry name" value="RNA POLYMERASE ECF-TYPE SIGMA FACTO"/>
    <property type="match status" value="1"/>
</dbReference>
<evidence type="ECO:0000256" key="4">
    <source>
        <dbReference type="ARBA" id="ARBA00023125"/>
    </source>
</evidence>
<dbReference type="InterPro" id="IPR013324">
    <property type="entry name" value="RNA_pol_sigma_r3/r4-like"/>
</dbReference>
<evidence type="ECO:0000256" key="1">
    <source>
        <dbReference type="ARBA" id="ARBA00010641"/>
    </source>
</evidence>
<dbReference type="Gene3D" id="1.10.1740.10">
    <property type="match status" value="1"/>
</dbReference>
<dbReference type="InterPro" id="IPR036388">
    <property type="entry name" value="WH-like_DNA-bd_sf"/>
</dbReference>
<dbReference type="Gene3D" id="1.10.10.10">
    <property type="entry name" value="Winged helix-like DNA-binding domain superfamily/Winged helix DNA-binding domain"/>
    <property type="match status" value="1"/>
</dbReference>
<evidence type="ECO:0000256" key="2">
    <source>
        <dbReference type="ARBA" id="ARBA00023015"/>
    </source>
</evidence>
<accession>A0A7X0NTJ7</accession>
<name>A0A7X0NTJ7_9ACTN</name>
<keyword evidence="8" id="KW-1185">Reference proteome</keyword>
<dbReference type="Proteomes" id="UP000565579">
    <property type="component" value="Unassembled WGS sequence"/>
</dbReference>
<keyword evidence="3" id="KW-0731">Sigma factor</keyword>
<reference evidence="7 8" key="1">
    <citation type="submission" date="2020-08" db="EMBL/GenBank/DDBJ databases">
        <title>Sequencing the genomes of 1000 actinobacteria strains.</title>
        <authorList>
            <person name="Klenk H.-P."/>
        </authorList>
    </citation>
    <scope>NUCLEOTIDE SEQUENCE [LARGE SCALE GENOMIC DNA]</scope>
    <source>
        <strain evidence="7 8">DSM 43768</strain>
    </source>
</reference>
<keyword evidence="5" id="KW-0804">Transcription</keyword>
<gene>
    <name evidence="7" type="ORF">HD593_004167</name>
</gene>
<evidence type="ECO:0000256" key="3">
    <source>
        <dbReference type="ARBA" id="ARBA00023082"/>
    </source>
</evidence>
<dbReference type="InterPro" id="IPR039425">
    <property type="entry name" value="RNA_pol_sigma-70-like"/>
</dbReference>
<dbReference type="GO" id="GO:0006352">
    <property type="term" value="P:DNA-templated transcription initiation"/>
    <property type="evidence" value="ECO:0007669"/>
    <property type="project" value="InterPro"/>
</dbReference>
<feature type="domain" description="RNA polymerase sigma-70 region 2" evidence="6">
    <location>
        <begin position="25"/>
        <end position="92"/>
    </location>
</feature>
<comment type="similarity">
    <text evidence="1">Belongs to the sigma-70 factor family. ECF subfamily.</text>
</comment>
<dbReference type="GO" id="GO:0016987">
    <property type="term" value="F:sigma factor activity"/>
    <property type="evidence" value="ECO:0007669"/>
    <property type="project" value="UniProtKB-KW"/>
</dbReference>
<dbReference type="AlphaFoldDB" id="A0A7X0NTJ7"/>